<dbReference type="GO" id="GO:0071972">
    <property type="term" value="F:peptidoglycan L,D-transpeptidase activity"/>
    <property type="evidence" value="ECO:0007669"/>
    <property type="project" value="TreeGrafter"/>
</dbReference>
<dbReference type="InterPro" id="IPR038063">
    <property type="entry name" value="Transpep_catalytic_dom"/>
</dbReference>
<protein>
    <recommendedName>
        <fullName evidence="7">L,D-TPase catalytic domain-containing protein</fullName>
    </recommendedName>
</protein>
<keyword evidence="2" id="KW-0808">Transferase</keyword>
<dbReference type="InterPro" id="IPR005490">
    <property type="entry name" value="LD_TPept_cat_dom"/>
</dbReference>
<evidence type="ECO:0000259" key="7">
    <source>
        <dbReference type="PROSITE" id="PS52029"/>
    </source>
</evidence>
<dbReference type="InterPro" id="IPR050979">
    <property type="entry name" value="LD-transpeptidase"/>
</dbReference>
<feature type="active site" description="Nucleophile" evidence="6">
    <location>
        <position position="234"/>
    </location>
</feature>
<dbReference type="PANTHER" id="PTHR30582:SF30">
    <property type="entry name" value="BLR4375 PROTEIN"/>
    <property type="match status" value="1"/>
</dbReference>
<name>A0A2I2KQX2_9ACTN</name>
<evidence type="ECO:0000256" key="4">
    <source>
        <dbReference type="ARBA" id="ARBA00022984"/>
    </source>
</evidence>
<dbReference type="Gene3D" id="2.40.440.10">
    <property type="entry name" value="L,D-transpeptidase catalytic domain-like"/>
    <property type="match status" value="1"/>
</dbReference>
<evidence type="ECO:0000256" key="5">
    <source>
        <dbReference type="ARBA" id="ARBA00023316"/>
    </source>
</evidence>
<comment type="pathway">
    <text evidence="1 6">Cell wall biogenesis; peptidoglycan biosynthesis.</text>
</comment>
<evidence type="ECO:0000256" key="1">
    <source>
        <dbReference type="ARBA" id="ARBA00004752"/>
    </source>
</evidence>
<evidence type="ECO:0000313" key="8">
    <source>
        <dbReference type="EMBL" id="SNQ48036.1"/>
    </source>
</evidence>
<dbReference type="GO" id="GO:0018104">
    <property type="term" value="P:peptidoglycan-protein cross-linking"/>
    <property type="evidence" value="ECO:0007669"/>
    <property type="project" value="TreeGrafter"/>
</dbReference>
<evidence type="ECO:0000256" key="2">
    <source>
        <dbReference type="ARBA" id="ARBA00022679"/>
    </source>
</evidence>
<accession>A0A2I2KQX2</accession>
<proteinExistence type="predicted"/>
<dbReference type="UniPathway" id="UPA00219"/>
<dbReference type="PROSITE" id="PS52029">
    <property type="entry name" value="LD_TPASE"/>
    <property type="match status" value="1"/>
</dbReference>
<dbReference type="Pfam" id="PF03734">
    <property type="entry name" value="YkuD"/>
    <property type="match status" value="1"/>
</dbReference>
<feature type="domain" description="L,D-TPase catalytic" evidence="7">
    <location>
        <begin position="137"/>
        <end position="258"/>
    </location>
</feature>
<keyword evidence="3 6" id="KW-0133">Cell shape</keyword>
<dbReference type="Proteomes" id="UP000234331">
    <property type="component" value="Unassembled WGS sequence"/>
</dbReference>
<feature type="active site" description="Proton donor/acceptor" evidence="6">
    <location>
        <position position="218"/>
    </location>
</feature>
<reference evidence="8 9" key="1">
    <citation type="submission" date="2017-06" db="EMBL/GenBank/DDBJ databases">
        <authorList>
            <person name="Kim H.J."/>
            <person name="Triplett B.A."/>
        </authorList>
    </citation>
    <scope>NUCLEOTIDE SEQUENCE [LARGE SCALE GENOMIC DNA]</scope>
    <source>
        <strain evidence="8">FRACA_ARgP5</strain>
    </source>
</reference>
<organism evidence="8 9">
    <name type="scientific">Frankia canadensis</name>
    <dbReference type="NCBI Taxonomy" id="1836972"/>
    <lineage>
        <taxon>Bacteria</taxon>
        <taxon>Bacillati</taxon>
        <taxon>Actinomycetota</taxon>
        <taxon>Actinomycetes</taxon>
        <taxon>Frankiales</taxon>
        <taxon>Frankiaceae</taxon>
        <taxon>Frankia</taxon>
    </lineage>
</organism>
<keyword evidence="4 6" id="KW-0573">Peptidoglycan synthesis</keyword>
<dbReference type="GO" id="GO:0008360">
    <property type="term" value="P:regulation of cell shape"/>
    <property type="evidence" value="ECO:0007669"/>
    <property type="project" value="UniProtKB-UniRule"/>
</dbReference>
<dbReference type="CDD" id="cd16913">
    <property type="entry name" value="YkuD_like"/>
    <property type="match status" value="1"/>
</dbReference>
<dbReference type="EMBL" id="FZMO01000132">
    <property type="protein sequence ID" value="SNQ48036.1"/>
    <property type="molecule type" value="Genomic_DNA"/>
</dbReference>
<sequence>MTAMSGRLGGSRTAAGLLAAAVGCAVLTGCGSGGDGMQKADTNLTPQVRSQLAAIAGLGQGRSTVVTASGASVDVYSAPTDNQPSSTLASPNENGVKRVFLVQAKMPGWWQVLLPVQPNGSAGWVRADQVSASETPYRLVVSRSQHLLRVLSDGKQIAAESVAIGTSDTPTPGGRFYLMELLRPPNPNGAYGPYAFGLSGFSTSMSSFDGHKPVIGIHGTNEPKMIGKDVSHGCIRMTNDAITRLAQTVPLGTPVDIIA</sequence>
<dbReference type="SUPFAM" id="SSF141523">
    <property type="entry name" value="L,D-transpeptidase catalytic domain-like"/>
    <property type="match status" value="1"/>
</dbReference>
<dbReference type="GO" id="GO:0016740">
    <property type="term" value="F:transferase activity"/>
    <property type="evidence" value="ECO:0007669"/>
    <property type="project" value="UniProtKB-KW"/>
</dbReference>
<gene>
    <name evidence="8" type="ORF">FRACA_2170003</name>
</gene>
<dbReference type="AlphaFoldDB" id="A0A2I2KQX2"/>
<dbReference type="GO" id="GO:0071555">
    <property type="term" value="P:cell wall organization"/>
    <property type="evidence" value="ECO:0007669"/>
    <property type="project" value="UniProtKB-UniRule"/>
</dbReference>
<evidence type="ECO:0000256" key="3">
    <source>
        <dbReference type="ARBA" id="ARBA00022960"/>
    </source>
</evidence>
<dbReference type="PANTHER" id="PTHR30582">
    <property type="entry name" value="L,D-TRANSPEPTIDASE"/>
    <property type="match status" value="1"/>
</dbReference>
<dbReference type="GO" id="GO:0005576">
    <property type="term" value="C:extracellular region"/>
    <property type="evidence" value="ECO:0007669"/>
    <property type="project" value="TreeGrafter"/>
</dbReference>
<keyword evidence="5 6" id="KW-0961">Cell wall biogenesis/degradation</keyword>
<dbReference type="PROSITE" id="PS51257">
    <property type="entry name" value="PROKAR_LIPOPROTEIN"/>
    <property type="match status" value="1"/>
</dbReference>
<keyword evidence="9" id="KW-1185">Reference proteome</keyword>
<evidence type="ECO:0000256" key="6">
    <source>
        <dbReference type="PROSITE-ProRule" id="PRU01373"/>
    </source>
</evidence>
<evidence type="ECO:0000313" key="9">
    <source>
        <dbReference type="Proteomes" id="UP000234331"/>
    </source>
</evidence>